<evidence type="ECO:0000313" key="3">
    <source>
        <dbReference type="Proteomes" id="UP000044602"/>
    </source>
</evidence>
<evidence type="ECO:0000313" key="2">
    <source>
        <dbReference type="EMBL" id="CRK38524.1"/>
    </source>
</evidence>
<dbReference type="Proteomes" id="UP000044602">
    <property type="component" value="Unassembled WGS sequence"/>
</dbReference>
<organism evidence="2 3">
    <name type="scientific">Verticillium longisporum</name>
    <name type="common">Verticillium dahliae var. longisporum</name>
    <dbReference type="NCBI Taxonomy" id="100787"/>
    <lineage>
        <taxon>Eukaryota</taxon>
        <taxon>Fungi</taxon>
        <taxon>Dikarya</taxon>
        <taxon>Ascomycota</taxon>
        <taxon>Pezizomycotina</taxon>
        <taxon>Sordariomycetes</taxon>
        <taxon>Hypocreomycetidae</taxon>
        <taxon>Glomerellales</taxon>
        <taxon>Plectosphaerellaceae</taxon>
        <taxon>Verticillium</taxon>
    </lineage>
</organism>
<feature type="non-terminal residue" evidence="2">
    <location>
        <position position="1"/>
    </location>
</feature>
<dbReference type="EMBL" id="CVQH01025548">
    <property type="protein sequence ID" value="CRK38524.1"/>
    <property type="molecule type" value="Genomic_DNA"/>
</dbReference>
<gene>
    <name evidence="2" type="ORF">BN1708_020546</name>
</gene>
<feature type="region of interest" description="Disordered" evidence="1">
    <location>
        <begin position="1"/>
        <end position="74"/>
    </location>
</feature>
<proteinExistence type="predicted"/>
<evidence type="ECO:0000256" key="1">
    <source>
        <dbReference type="SAM" id="MobiDB-lite"/>
    </source>
</evidence>
<sequence length="74" mass="8677">PHRPQNRVPPAVRRGPRRHSPHPLAQDEPHARHQPHQGRREDERLLRRRAQGCLHRGRHVRPPRAPRPRHAGGL</sequence>
<feature type="compositionally biased region" description="Basic residues" evidence="1">
    <location>
        <begin position="46"/>
        <end position="74"/>
    </location>
</feature>
<reference evidence="2 3" key="1">
    <citation type="submission" date="2015-05" db="EMBL/GenBank/DDBJ databases">
        <authorList>
            <person name="Wang D.B."/>
            <person name="Wang M."/>
        </authorList>
    </citation>
    <scope>NUCLEOTIDE SEQUENCE [LARGE SCALE GENOMIC DNA]</scope>
    <source>
        <strain evidence="2">VL1</strain>
    </source>
</reference>
<protein>
    <submittedName>
        <fullName evidence="2">Uncharacterized protein</fullName>
    </submittedName>
</protein>
<accession>A0A0G4MWK0</accession>
<keyword evidence="3" id="KW-1185">Reference proteome</keyword>
<dbReference type="AlphaFoldDB" id="A0A0G4MWK0"/>
<name>A0A0G4MWK0_VERLO</name>